<dbReference type="InterPro" id="IPR029058">
    <property type="entry name" value="AB_hydrolase_fold"/>
</dbReference>
<feature type="chain" id="PRO_5022760675" evidence="1">
    <location>
        <begin position="24"/>
        <end position="263"/>
    </location>
</feature>
<protein>
    <submittedName>
        <fullName evidence="3">Dienelactone hydrolase family protein</fullName>
    </submittedName>
</protein>
<proteinExistence type="predicted"/>
<keyword evidence="4" id="KW-1185">Reference proteome</keyword>
<dbReference type="InterPro" id="IPR002925">
    <property type="entry name" value="Dienelactn_hydro"/>
</dbReference>
<name>A0A5C5WIV1_9PLAN</name>
<evidence type="ECO:0000256" key="1">
    <source>
        <dbReference type="SAM" id="SignalP"/>
    </source>
</evidence>
<evidence type="ECO:0000313" key="3">
    <source>
        <dbReference type="EMBL" id="TWT49941.1"/>
    </source>
</evidence>
<comment type="caution">
    <text evidence="3">The sequence shown here is derived from an EMBL/GenBank/DDBJ whole genome shotgun (WGS) entry which is preliminary data.</text>
</comment>
<organism evidence="3 4">
    <name type="scientific">Thalassoglobus neptunius</name>
    <dbReference type="NCBI Taxonomy" id="1938619"/>
    <lineage>
        <taxon>Bacteria</taxon>
        <taxon>Pseudomonadati</taxon>
        <taxon>Planctomycetota</taxon>
        <taxon>Planctomycetia</taxon>
        <taxon>Planctomycetales</taxon>
        <taxon>Planctomycetaceae</taxon>
        <taxon>Thalassoglobus</taxon>
    </lineage>
</organism>
<evidence type="ECO:0000313" key="4">
    <source>
        <dbReference type="Proteomes" id="UP000317243"/>
    </source>
</evidence>
<dbReference type="InterPro" id="IPR050261">
    <property type="entry name" value="FrsA_esterase"/>
</dbReference>
<reference evidence="3 4" key="1">
    <citation type="submission" date="2019-02" db="EMBL/GenBank/DDBJ databases">
        <title>Deep-cultivation of Planctomycetes and their phenomic and genomic characterization uncovers novel biology.</title>
        <authorList>
            <person name="Wiegand S."/>
            <person name="Jogler M."/>
            <person name="Boedeker C."/>
            <person name="Pinto D."/>
            <person name="Vollmers J."/>
            <person name="Rivas-Marin E."/>
            <person name="Kohn T."/>
            <person name="Peeters S.H."/>
            <person name="Heuer A."/>
            <person name="Rast P."/>
            <person name="Oberbeckmann S."/>
            <person name="Bunk B."/>
            <person name="Jeske O."/>
            <person name="Meyerdierks A."/>
            <person name="Storesund J.E."/>
            <person name="Kallscheuer N."/>
            <person name="Luecker S."/>
            <person name="Lage O.M."/>
            <person name="Pohl T."/>
            <person name="Merkel B.J."/>
            <person name="Hornburger P."/>
            <person name="Mueller R.-W."/>
            <person name="Bruemmer F."/>
            <person name="Labrenz M."/>
            <person name="Spormann A.M."/>
            <person name="Op Den Camp H."/>
            <person name="Overmann J."/>
            <person name="Amann R."/>
            <person name="Jetten M.S.M."/>
            <person name="Mascher T."/>
            <person name="Medema M.H."/>
            <person name="Devos D.P."/>
            <person name="Kaster A.-K."/>
            <person name="Ovreas L."/>
            <person name="Rohde M."/>
            <person name="Galperin M.Y."/>
            <person name="Jogler C."/>
        </authorList>
    </citation>
    <scope>NUCLEOTIDE SEQUENCE [LARGE SCALE GENOMIC DNA]</scope>
    <source>
        <strain evidence="3 4">KOR42</strain>
    </source>
</reference>
<dbReference type="GO" id="GO:0016787">
    <property type="term" value="F:hydrolase activity"/>
    <property type="evidence" value="ECO:0007669"/>
    <property type="project" value="UniProtKB-KW"/>
</dbReference>
<gene>
    <name evidence="3" type="ORF">KOR42_37590</name>
</gene>
<dbReference type="Gene3D" id="3.40.50.1820">
    <property type="entry name" value="alpha/beta hydrolase"/>
    <property type="match status" value="1"/>
</dbReference>
<feature type="domain" description="Dienelactone hydrolase" evidence="2">
    <location>
        <begin position="43"/>
        <end position="258"/>
    </location>
</feature>
<keyword evidence="1" id="KW-0732">Signal</keyword>
<dbReference type="OrthoDB" id="9771666at2"/>
<feature type="signal peptide" evidence="1">
    <location>
        <begin position="1"/>
        <end position="23"/>
    </location>
</feature>
<keyword evidence="3" id="KW-0378">Hydrolase</keyword>
<dbReference type="PANTHER" id="PTHR22946">
    <property type="entry name" value="DIENELACTONE HYDROLASE DOMAIN-CONTAINING PROTEIN-RELATED"/>
    <property type="match status" value="1"/>
</dbReference>
<dbReference type="AlphaFoldDB" id="A0A5C5WIV1"/>
<dbReference type="EMBL" id="SIHI01000016">
    <property type="protein sequence ID" value="TWT49941.1"/>
    <property type="molecule type" value="Genomic_DNA"/>
</dbReference>
<sequence precursor="true">MKLTDRVLSLVVILAGFCSTLNAEVQTRRIAYEENGAQLEGVLAWDDSSDAARPGILVVHEWWGLNDYAENRARQLAELGYIAFALDMYGKGQITEHPQQAGEWSSQIRSNSEAWRSRAIAGLDILKAQPMVDQSKIAAIGYCFGGSTVLQLAYADAPVRGVVSFHGALVTPSESDTIDASVLVCHGASDSFVPPESVQEFEAAMQKVNADYQLISYGGARHAFTNPNAGSFGIENLKYDPLADSRSWDQMQLFLDEIFQNKQ</sequence>
<dbReference type="Proteomes" id="UP000317243">
    <property type="component" value="Unassembled WGS sequence"/>
</dbReference>
<dbReference type="PANTHER" id="PTHR22946:SF0">
    <property type="entry name" value="DIENELACTONE HYDROLASE DOMAIN-CONTAINING PROTEIN"/>
    <property type="match status" value="1"/>
</dbReference>
<evidence type="ECO:0000259" key="2">
    <source>
        <dbReference type="Pfam" id="PF01738"/>
    </source>
</evidence>
<dbReference type="RefSeq" id="WP_146511190.1">
    <property type="nucleotide sequence ID" value="NZ_SIHI01000016.1"/>
</dbReference>
<accession>A0A5C5WIV1</accession>
<dbReference type="Pfam" id="PF01738">
    <property type="entry name" value="DLH"/>
    <property type="match status" value="1"/>
</dbReference>
<dbReference type="SUPFAM" id="SSF53474">
    <property type="entry name" value="alpha/beta-Hydrolases"/>
    <property type="match status" value="1"/>
</dbReference>